<dbReference type="SUPFAM" id="SSF75632">
    <property type="entry name" value="Cullin homology domain"/>
    <property type="match status" value="1"/>
</dbReference>
<evidence type="ECO:0000259" key="3">
    <source>
        <dbReference type="PROSITE" id="PS50069"/>
    </source>
</evidence>
<sequence length="184" mass="21647">MILLRVSKITTFKYMEDKNIFVKFYTKHFCKRLLDKQSTSDETESSFISRLAECCGYEYTSRLAKMVQDTQVSKDLSSGYKDQQLESSRRKKNIELGIQVLSTGTWRSMMLVNVNLARDLSTTVKGFTEFDDKKFLGRKLSWVYNQSRREITSTAFKGKKYVFGATTTQSRREWTQRPHKWYSD</sequence>
<dbReference type="PROSITE" id="PS50069">
    <property type="entry name" value="CULLIN_2"/>
    <property type="match status" value="1"/>
</dbReference>
<dbReference type="AlphaFoldDB" id="A0AAE9FAW4"/>
<dbReference type="InterPro" id="IPR016158">
    <property type="entry name" value="Cullin_homology"/>
</dbReference>
<feature type="domain" description="Cullin family profile" evidence="3">
    <location>
        <begin position="9"/>
        <end position="169"/>
    </location>
</feature>
<accession>A0AAE9FAW4</accession>
<name>A0AAE9FAW4_CAEBR</name>
<dbReference type="Gene3D" id="4.10.1030.10">
    <property type="entry name" value="Ring Box Chain A, domain 5"/>
    <property type="match status" value="1"/>
</dbReference>
<organism evidence="4 5">
    <name type="scientific">Caenorhabditis briggsae</name>
    <dbReference type="NCBI Taxonomy" id="6238"/>
    <lineage>
        <taxon>Eukaryota</taxon>
        <taxon>Metazoa</taxon>
        <taxon>Ecdysozoa</taxon>
        <taxon>Nematoda</taxon>
        <taxon>Chromadorea</taxon>
        <taxon>Rhabditida</taxon>
        <taxon>Rhabditina</taxon>
        <taxon>Rhabditomorpha</taxon>
        <taxon>Rhabditoidea</taxon>
        <taxon>Rhabditidae</taxon>
        <taxon>Peloderinae</taxon>
        <taxon>Caenorhabditis</taxon>
    </lineage>
</organism>
<proteinExistence type="inferred from homology"/>
<dbReference type="Gene3D" id="1.20.1310.10">
    <property type="entry name" value="Cullin Repeats"/>
    <property type="match status" value="1"/>
</dbReference>
<reference evidence="4 5" key="1">
    <citation type="submission" date="2022-04" db="EMBL/GenBank/DDBJ databases">
        <title>Chromosome-level reference genomes for two strains of Caenorhabditis briggsae: an improved platform for comparative genomics.</title>
        <authorList>
            <person name="Stevens L."/>
            <person name="Andersen E."/>
        </authorList>
    </citation>
    <scope>NUCLEOTIDE SEQUENCE [LARGE SCALE GENOMIC DNA]</scope>
    <source>
        <strain evidence="4">VX34</strain>
        <tissue evidence="4">Whole-organism</tissue>
    </source>
</reference>
<dbReference type="InterPro" id="IPR059120">
    <property type="entry name" value="Cullin-like_AB"/>
</dbReference>
<dbReference type="SMART" id="SM00182">
    <property type="entry name" value="CULLIN"/>
    <property type="match status" value="1"/>
</dbReference>
<evidence type="ECO:0000313" key="4">
    <source>
        <dbReference type="EMBL" id="UMM42394.1"/>
    </source>
</evidence>
<dbReference type="GO" id="GO:0006511">
    <property type="term" value="P:ubiquitin-dependent protein catabolic process"/>
    <property type="evidence" value="ECO:0007669"/>
    <property type="project" value="InterPro"/>
</dbReference>
<dbReference type="Pfam" id="PF00888">
    <property type="entry name" value="Cullin"/>
    <property type="match status" value="1"/>
</dbReference>
<evidence type="ECO:0000256" key="2">
    <source>
        <dbReference type="RuleBase" id="RU003829"/>
    </source>
</evidence>
<comment type="similarity">
    <text evidence="1 2">Belongs to the cullin family.</text>
</comment>
<gene>
    <name evidence="4" type="ORF">L5515_018240</name>
</gene>
<dbReference type="InterPro" id="IPR001373">
    <property type="entry name" value="Cullin_N"/>
</dbReference>
<dbReference type="InterPro" id="IPR036317">
    <property type="entry name" value="Cullin_homology_sf"/>
</dbReference>
<evidence type="ECO:0000256" key="1">
    <source>
        <dbReference type="PROSITE-ProRule" id="PRU00330"/>
    </source>
</evidence>
<evidence type="ECO:0000313" key="5">
    <source>
        <dbReference type="Proteomes" id="UP000829354"/>
    </source>
</evidence>
<dbReference type="GO" id="GO:0031625">
    <property type="term" value="F:ubiquitin protein ligase binding"/>
    <property type="evidence" value="ECO:0007669"/>
    <property type="project" value="InterPro"/>
</dbReference>
<dbReference type="EMBL" id="CP092625">
    <property type="protein sequence ID" value="UMM42394.1"/>
    <property type="molecule type" value="Genomic_DNA"/>
</dbReference>
<keyword evidence="5" id="KW-1185">Reference proteome</keyword>
<dbReference type="InterPro" id="IPR045093">
    <property type="entry name" value="Cullin"/>
</dbReference>
<protein>
    <recommendedName>
        <fullName evidence="3">Cullin family profile domain-containing protein</fullName>
    </recommendedName>
</protein>
<dbReference type="Pfam" id="PF26557">
    <property type="entry name" value="Cullin_AB"/>
    <property type="match status" value="1"/>
</dbReference>
<dbReference type="PANTHER" id="PTHR11932">
    <property type="entry name" value="CULLIN"/>
    <property type="match status" value="1"/>
</dbReference>
<dbReference type="Proteomes" id="UP000829354">
    <property type="component" value="Chromosome X"/>
</dbReference>